<proteinExistence type="inferred from homology"/>
<dbReference type="GO" id="GO:0110078">
    <property type="term" value="C:TTT Hsp90 cochaperone complex"/>
    <property type="evidence" value="ECO:0007669"/>
    <property type="project" value="InterPro"/>
</dbReference>
<dbReference type="PANTHER" id="PTHR32226">
    <property type="entry name" value="TELO2-INTERACTING PROTEIN 2"/>
    <property type="match status" value="1"/>
</dbReference>
<dbReference type="OrthoDB" id="6417021at2759"/>
<dbReference type="PANTHER" id="PTHR32226:SF2">
    <property type="entry name" value="TELO2-INTERACTING PROTEIN 2"/>
    <property type="match status" value="1"/>
</dbReference>
<dbReference type="STRING" id="416450.A0A1V6QP14"/>
<dbReference type="GO" id="GO:0005829">
    <property type="term" value="C:cytosol"/>
    <property type="evidence" value="ECO:0007669"/>
    <property type="project" value="TreeGrafter"/>
</dbReference>
<dbReference type="GO" id="GO:0005634">
    <property type="term" value="C:nucleus"/>
    <property type="evidence" value="ECO:0007669"/>
    <property type="project" value="TreeGrafter"/>
</dbReference>
<dbReference type="InterPro" id="IPR011989">
    <property type="entry name" value="ARM-like"/>
</dbReference>
<dbReference type="Pfam" id="PF10521">
    <property type="entry name" value="Tti2"/>
    <property type="match status" value="1"/>
</dbReference>
<comment type="caution">
    <text evidence="2">The sequence shown here is derived from an EMBL/GenBank/DDBJ whole genome shotgun (WGS) entry which is preliminary data.</text>
</comment>
<accession>A0A1V6QP14</accession>
<protein>
    <submittedName>
        <fullName evidence="2">Uncharacterized protein</fullName>
    </submittedName>
</protein>
<name>A0A1V6QP14_9EURO</name>
<organism evidence="2 3">
    <name type="scientific">Penicillium antarcticum</name>
    <dbReference type="NCBI Taxonomy" id="416450"/>
    <lineage>
        <taxon>Eukaryota</taxon>
        <taxon>Fungi</taxon>
        <taxon>Dikarya</taxon>
        <taxon>Ascomycota</taxon>
        <taxon>Pezizomycotina</taxon>
        <taxon>Eurotiomycetes</taxon>
        <taxon>Eurotiomycetidae</taxon>
        <taxon>Eurotiales</taxon>
        <taxon>Aspergillaceae</taxon>
        <taxon>Penicillium</taxon>
    </lineage>
</organism>
<dbReference type="Gene3D" id="1.25.10.10">
    <property type="entry name" value="Leucine-rich Repeat Variant"/>
    <property type="match status" value="1"/>
</dbReference>
<dbReference type="SUPFAM" id="SSF48371">
    <property type="entry name" value="ARM repeat"/>
    <property type="match status" value="1"/>
</dbReference>
<keyword evidence="3" id="KW-1185">Reference proteome</keyword>
<dbReference type="InterPro" id="IPR016024">
    <property type="entry name" value="ARM-type_fold"/>
</dbReference>
<dbReference type="EMBL" id="MDYN01000001">
    <property type="protein sequence ID" value="OQD90980.1"/>
    <property type="molecule type" value="Genomic_DNA"/>
</dbReference>
<dbReference type="AlphaFoldDB" id="A0A1V6QP14"/>
<comment type="similarity">
    <text evidence="1">Belongs to the TTI2 family.</text>
</comment>
<dbReference type="InterPro" id="IPR018870">
    <property type="entry name" value="Tti2"/>
</dbReference>
<reference evidence="3" key="1">
    <citation type="journal article" date="2017" name="Nat. Microbiol.">
        <title>Global analysis of biosynthetic gene clusters reveals vast potential of secondary metabolite production in Penicillium species.</title>
        <authorList>
            <person name="Nielsen J.C."/>
            <person name="Grijseels S."/>
            <person name="Prigent S."/>
            <person name="Ji B."/>
            <person name="Dainat J."/>
            <person name="Nielsen K.F."/>
            <person name="Frisvad J.C."/>
            <person name="Workman M."/>
            <person name="Nielsen J."/>
        </authorList>
    </citation>
    <scope>NUCLEOTIDE SEQUENCE [LARGE SCALE GENOMIC DNA]</scope>
    <source>
        <strain evidence="3">IBT 31811</strain>
    </source>
</reference>
<dbReference type="Proteomes" id="UP000191672">
    <property type="component" value="Unassembled WGS sequence"/>
</dbReference>
<evidence type="ECO:0000256" key="1">
    <source>
        <dbReference type="ARBA" id="ARBA00034736"/>
    </source>
</evidence>
<sequence length="579" mass="64788">MDELRTQVRRVLIEDPGNFPRNFKPGRDAVSKCDLPQVWQNVESYDHSSHLNRCESIASMISYVEYFQPWSPDDGSPIIFTQDQNEALNKIFKWASAVVLPSAAYSVEFVQTESDEPTADIKRAQDESRWESDLALQLLTVMTKLLGSMSGRLPDDVAVADFTLALACTVNPKEPWTSNSVHTGAALLQTIWLTALEDRGNKLWSALEVILKERIKPLFAKTPSPAITAAGRKNFHPLSLPRFDSMDESNKPWKTTDVYVGSALTWMIDQYSPEDKKHLEEHFPLYVPAILAMIDDSNMCFKTMGCELIKNLLRRVKACKSDILQRTNLTSVFEEAITPVLLSLPSITPEESSIFCLSEAYPALLALFQTAYQNPTSKNKAKDTEKYYNSLSKVLRSNIISSLHHISSSTPAAASTQTSFPYPRLSAQLITMAGLFVEELGINTVKYLQDLIPIFYTTLSNPFGFEVSHLGLTLSAAMVLQGVIKNGHPRIWRWRSELLSGLSTAWIHAAEDTSTSDEEKGMLEHELKVAVQVLLHVLQNPVTIPGDNSQKEQMKAKTEMVADVKKFVGADPILKPLFF</sequence>
<evidence type="ECO:0000313" key="3">
    <source>
        <dbReference type="Proteomes" id="UP000191672"/>
    </source>
</evidence>
<gene>
    <name evidence="2" type="ORF">PENANT_c001G00043</name>
</gene>
<evidence type="ECO:0000313" key="2">
    <source>
        <dbReference type="EMBL" id="OQD90980.1"/>
    </source>
</evidence>